<organism evidence="3 4">
    <name type="scientific">Rhizopus azygosporus</name>
    <name type="common">Rhizopus microsporus var. azygosporus</name>
    <dbReference type="NCBI Taxonomy" id="86630"/>
    <lineage>
        <taxon>Eukaryota</taxon>
        <taxon>Fungi</taxon>
        <taxon>Fungi incertae sedis</taxon>
        <taxon>Mucoromycota</taxon>
        <taxon>Mucoromycotina</taxon>
        <taxon>Mucoromycetes</taxon>
        <taxon>Mucorales</taxon>
        <taxon>Mucorineae</taxon>
        <taxon>Rhizopodaceae</taxon>
        <taxon>Rhizopus</taxon>
    </lineage>
</organism>
<protein>
    <recommendedName>
        <fullName evidence="2">Kinesin motor domain-containing protein</fullName>
    </recommendedName>
</protein>
<gene>
    <name evidence="3" type="ORF">CU097_001450</name>
</gene>
<keyword evidence="4" id="KW-1185">Reference proteome</keyword>
<name>A0A367JPL8_RHIAZ</name>
<comment type="caution">
    <text evidence="3">The sequence shown here is derived from an EMBL/GenBank/DDBJ whole genome shotgun (WGS) entry which is preliminary data.</text>
</comment>
<comment type="caution">
    <text evidence="1">Lacks conserved residue(s) required for the propagation of feature annotation.</text>
</comment>
<evidence type="ECO:0000259" key="2">
    <source>
        <dbReference type="PROSITE" id="PS50067"/>
    </source>
</evidence>
<evidence type="ECO:0000313" key="4">
    <source>
        <dbReference type="Proteomes" id="UP000252139"/>
    </source>
</evidence>
<dbReference type="GO" id="GO:0003777">
    <property type="term" value="F:microtubule motor activity"/>
    <property type="evidence" value="ECO:0007669"/>
    <property type="project" value="InterPro"/>
</dbReference>
<feature type="domain" description="Kinesin motor" evidence="2">
    <location>
        <begin position="17"/>
        <end position="58"/>
    </location>
</feature>
<dbReference type="GO" id="GO:0008017">
    <property type="term" value="F:microtubule binding"/>
    <property type="evidence" value="ECO:0007669"/>
    <property type="project" value="InterPro"/>
</dbReference>
<dbReference type="InterPro" id="IPR001752">
    <property type="entry name" value="Kinesin_motor_dom"/>
</dbReference>
<dbReference type="PROSITE" id="PS50067">
    <property type="entry name" value="KINESIN_MOTOR_2"/>
    <property type="match status" value="1"/>
</dbReference>
<dbReference type="Proteomes" id="UP000252139">
    <property type="component" value="Unassembled WGS sequence"/>
</dbReference>
<dbReference type="AlphaFoldDB" id="A0A367JPL8"/>
<sequence length="58" mass="6684">MSGRRRTASLNNNSSENIQVTVRCRPLTSSEQVNYWTIGDSTIGSNDPRLKKQHEFRF</sequence>
<evidence type="ECO:0000313" key="3">
    <source>
        <dbReference type="EMBL" id="RCH91910.1"/>
    </source>
</evidence>
<proteinExistence type="inferred from homology"/>
<feature type="non-terminal residue" evidence="3">
    <location>
        <position position="58"/>
    </location>
</feature>
<reference evidence="3 4" key="1">
    <citation type="journal article" date="2018" name="G3 (Bethesda)">
        <title>Phylogenetic and Phylogenomic Definition of Rhizopus Species.</title>
        <authorList>
            <person name="Gryganskyi A.P."/>
            <person name="Golan J."/>
            <person name="Dolatabadi S."/>
            <person name="Mondo S."/>
            <person name="Robb S."/>
            <person name="Idnurm A."/>
            <person name="Muszewska A."/>
            <person name="Steczkiewicz K."/>
            <person name="Masonjones S."/>
            <person name="Liao H.L."/>
            <person name="Gajdeczka M.T."/>
            <person name="Anike F."/>
            <person name="Vuek A."/>
            <person name="Anishchenko I.M."/>
            <person name="Voigt K."/>
            <person name="de Hoog G.S."/>
            <person name="Smith M.E."/>
            <person name="Heitman J."/>
            <person name="Vilgalys R."/>
            <person name="Stajich J.E."/>
        </authorList>
    </citation>
    <scope>NUCLEOTIDE SEQUENCE [LARGE SCALE GENOMIC DNA]</scope>
    <source>
        <strain evidence="3 4">CBS 357.93</strain>
    </source>
</reference>
<accession>A0A367JPL8</accession>
<comment type="similarity">
    <text evidence="1">Belongs to the TRAFAC class myosin-kinesin ATPase superfamily. Kinesin family.</text>
</comment>
<dbReference type="OrthoDB" id="3176171at2759"/>
<dbReference type="GO" id="GO:0007018">
    <property type="term" value="P:microtubule-based movement"/>
    <property type="evidence" value="ECO:0007669"/>
    <property type="project" value="InterPro"/>
</dbReference>
<dbReference type="GO" id="GO:0005524">
    <property type="term" value="F:ATP binding"/>
    <property type="evidence" value="ECO:0007669"/>
    <property type="project" value="InterPro"/>
</dbReference>
<evidence type="ECO:0000256" key="1">
    <source>
        <dbReference type="PROSITE-ProRule" id="PRU00283"/>
    </source>
</evidence>
<dbReference type="EMBL" id="PJQL01000903">
    <property type="protein sequence ID" value="RCH91910.1"/>
    <property type="molecule type" value="Genomic_DNA"/>
</dbReference>